<evidence type="ECO:0000313" key="3">
    <source>
        <dbReference type="Proteomes" id="UP000077381"/>
    </source>
</evidence>
<comment type="caution">
    <text evidence="2">The sequence shown here is derived from an EMBL/GenBank/DDBJ whole genome shotgun (WGS) entry which is preliminary data.</text>
</comment>
<reference evidence="2 3" key="1">
    <citation type="submission" date="2015-12" db="EMBL/GenBank/DDBJ databases">
        <title>Genome sequence of Streptomyces sp. G25.</title>
        <authorList>
            <person name="Poehlein A."/>
            <person name="Roettig A."/>
            <person name="Hiessl S."/>
            <person name="Hauschild P."/>
            <person name="Schauer J."/>
            <person name="Madkour M.H."/>
            <person name="Al-Ansari A.M."/>
            <person name="Almakishah N.H."/>
            <person name="Steinbuechel A."/>
            <person name="Daniel R."/>
        </authorList>
    </citation>
    <scope>NUCLEOTIDE SEQUENCE [LARGE SCALE GENOMIC DNA]</scope>
    <source>
        <strain evidence="3">G25(2015)</strain>
    </source>
</reference>
<proteinExistence type="predicted"/>
<name>A0A177HZB8_9ACTN</name>
<organism evidence="2 3">
    <name type="scientific">Streptomyces jeddahensis</name>
    <dbReference type="NCBI Taxonomy" id="1716141"/>
    <lineage>
        <taxon>Bacteria</taxon>
        <taxon>Bacillati</taxon>
        <taxon>Actinomycetota</taxon>
        <taxon>Actinomycetes</taxon>
        <taxon>Kitasatosporales</taxon>
        <taxon>Streptomycetaceae</taxon>
        <taxon>Streptomyces</taxon>
    </lineage>
</organism>
<feature type="region of interest" description="Disordered" evidence="1">
    <location>
        <begin position="286"/>
        <end position="354"/>
    </location>
</feature>
<feature type="region of interest" description="Disordered" evidence="1">
    <location>
        <begin position="1"/>
        <end position="67"/>
    </location>
</feature>
<keyword evidence="3" id="KW-1185">Reference proteome</keyword>
<feature type="region of interest" description="Disordered" evidence="1">
    <location>
        <begin position="176"/>
        <end position="206"/>
    </location>
</feature>
<dbReference type="Proteomes" id="UP000077381">
    <property type="component" value="Unassembled WGS sequence"/>
</dbReference>
<evidence type="ECO:0000256" key="1">
    <source>
        <dbReference type="SAM" id="MobiDB-lite"/>
    </source>
</evidence>
<feature type="compositionally biased region" description="Pro residues" evidence="1">
    <location>
        <begin position="195"/>
        <end position="204"/>
    </location>
</feature>
<protein>
    <submittedName>
        <fullName evidence="2">Uncharacterized protein</fullName>
    </submittedName>
</protein>
<sequence length="379" mass="41769">MDPLGGPGAALGAQLGQRVEGGAQPGNVRAQRGHRLGGRFEALRHPTGDQFDLGAAQRRGGQGPAEREVHLGGRTAESPRLPAEVVALGEHAQRQLPAVRGPLEIGLQHAEYERLGRRTRLVRLEPGDRRGHPPAALPGQRPRQLQVRVHPRHHTAEQFQDERISVHERRVGLLRAQSARNQAGRDVRAGVAPEPQLPEPPRQPQPLEQQLGDVRIVQPFVHRLPGQRSVRHVPDQRGREMRGQRLPDADQQLVAVGVRRAAVARRAGDLYGLMVLLRLHEKVDDARGRQRRLQQFGRGDQREAGDGPSLAGEPPLPRQPLTQQRIEGREQVGRRDGRRTPAGGGFRHGVASFPRAPTKMRVKCPGMRQMLCGCTGRVG</sequence>
<dbReference type="AlphaFoldDB" id="A0A177HZB8"/>
<feature type="compositionally biased region" description="Basic and acidic residues" evidence="1">
    <location>
        <begin position="326"/>
        <end position="339"/>
    </location>
</feature>
<feature type="region of interest" description="Disordered" evidence="1">
    <location>
        <begin position="123"/>
        <end position="144"/>
    </location>
</feature>
<gene>
    <name evidence="2" type="ORF">STSP_04640</name>
</gene>
<accession>A0A177HZB8</accession>
<dbReference type="EMBL" id="LOHS01000023">
    <property type="protein sequence ID" value="OAH16192.1"/>
    <property type="molecule type" value="Genomic_DNA"/>
</dbReference>
<evidence type="ECO:0000313" key="2">
    <source>
        <dbReference type="EMBL" id="OAH16192.1"/>
    </source>
</evidence>